<reference evidence="3 4" key="1">
    <citation type="journal article" date="2019" name="J. Hered.">
        <title>An Improved Genome Assembly for Drosophila navojoa, the Basal Species in the mojavensis Cluster.</title>
        <authorList>
            <person name="Vanderlinde T."/>
            <person name="Dupim E.G."/>
            <person name="Nazario-Yepiz N.O."/>
            <person name="Carvalho A.B."/>
        </authorList>
    </citation>
    <scope>NUCLEOTIDE SEQUENCE [LARGE SCALE GENOMIC DNA]</scope>
    <source>
        <strain evidence="3">Navoj_Jal97</strain>
        <tissue evidence="3">Whole organism</tissue>
    </source>
</reference>
<dbReference type="PROSITE" id="PS50878">
    <property type="entry name" value="RT_POL"/>
    <property type="match status" value="1"/>
</dbReference>
<accession>A0A484AMR1</accession>
<dbReference type="Pfam" id="PF00078">
    <property type="entry name" value="RVT_1"/>
    <property type="match status" value="1"/>
</dbReference>
<evidence type="ECO:0000313" key="4">
    <source>
        <dbReference type="Proteomes" id="UP000295192"/>
    </source>
</evidence>
<dbReference type="FunFam" id="3.30.70.270:FF:000020">
    <property type="entry name" value="Transposon Tf2-6 polyprotein-like Protein"/>
    <property type="match status" value="1"/>
</dbReference>
<evidence type="ECO:0000259" key="2">
    <source>
        <dbReference type="PROSITE" id="PS50878"/>
    </source>
</evidence>
<comment type="caution">
    <text evidence="3">The sequence shown here is derived from an EMBL/GenBank/DDBJ whole genome shotgun (WGS) entry which is preliminary data.</text>
</comment>
<feature type="domain" description="Reverse transcriptase" evidence="2">
    <location>
        <begin position="1"/>
        <end position="51"/>
    </location>
</feature>
<dbReference type="EC" id="2.7.7.49" evidence="1"/>
<name>A0A484AMR1_DRONA</name>
<proteinExistence type="predicted"/>
<sequence length="135" mass="15577">LDDIIVIGRTRQEHMNNLREMFRRVRAANLKINIDKCDFFKKELKYLGHKVTEDGICTDPEKVAAIAELKPPTNVKELRQYVGVASWYRRFVPDFAATVHPLNALLKKGTKWEWTEERQRAFERPIVGVTGAGVP</sequence>
<dbReference type="InterPro" id="IPR000477">
    <property type="entry name" value="RT_dom"/>
</dbReference>
<dbReference type="AlphaFoldDB" id="A0A484AMR1"/>
<dbReference type="Proteomes" id="UP000295192">
    <property type="component" value="Unassembled WGS sequence"/>
</dbReference>
<organism evidence="3 4">
    <name type="scientific">Drosophila navojoa</name>
    <name type="common">Fruit fly</name>
    <dbReference type="NCBI Taxonomy" id="7232"/>
    <lineage>
        <taxon>Eukaryota</taxon>
        <taxon>Metazoa</taxon>
        <taxon>Ecdysozoa</taxon>
        <taxon>Arthropoda</taxon>
        <taxon>Hexapoda</taxon>
        <taxon>Insecta</taxon>
        <taxon>Pterygota</taxon>
        <taxon>Neoptera</taxon>
        <taxon>Endopterygota</taxon>
        <taxon>Diptera</taxon>
        <taxon>Brachycera</taxon>
        <taxon>Muscomorpha</taxon>
        <taxon>Ephydroidea</taxon>
        <taxon>Drosophilidae</taxon>
        <taxon>Drosophila</taxon>
    </lineage>
</organism>
<dbReference type="InterPro" id="IPR043502">
    <property type="entry name" value="DNA/RNA_pol_sf"/>
</dbReference>
<keyword evidence="4" id="KW-1185">Reference proteome</keyword>
<evidence type="ECO:0000313" key="3">
    <source>
        <dbReference type="EMBL" id="TDG38124.1"/>
    </source>
</evidence>
<dbReference type="STRING" id="7232.A0A484AMR1"/>
<dbReference type="PANTHER" id="PTHR37984">
    <property type="entry name" value="PROTEIN CBG26694"/>
    <property type="match status" value="1"/>
</dbReference>
<dbReference type="InterPro" id="IPR043128">
    <property type="entry name" value="Rev_trsase/Diguanyl_cyclase"/>
</dbReference>
<dbReference type="Gene3D" id="3.30.70.270">
    <property type="match status" value="2"/>
</dbReference>
<dbReference type="PANTHER" id="PTHR37984:SF5">
    <property type="entry name" value="PROTEIN NYNRIN-LIKE"/>
    <property type="match status" value="1"/>
</dbReference>
<gene>
    <name evidence="3" type="ORF">AWZ03_015454</name>
</gene>
<protein>
    <recommendedName>
        <fullName evidence="1">RNA-directed DNA polymerase</fullName>
        <ecNumber evidence="1">2.7.7.49</ecNumber>
    </recommendedName>
</protein>
<feature type="non-terminal residue" evidence="3">
    <location>
        <position position="1"/>
    </location>
</feature>
<evidence type="ECO:0000256" key="1">
    <source>
        <dbReference type="ARBA" id="ARBA00012493"/>
    </source>
</evidence>
<dbReference type="GO" id="GO:0003964">
    <property type="term" value="F:RNA-directed DNA polymerase activity"/>
    <property type="evidence" value="ECO:0007669"/>
    <property type="project" value="UniProtKB-EC"/>
</dbReference>
<dbReference type="InterPro" id="IPR050951">
    <property type="entry name" value="Retrovirus_Pol_polyprotein"/>
</dbReference>
<dbReference type="SUPFAM" id="SSF56672">
    <property type="entry name" value="DNA/RNA polymerases"/>
    <property type="match status" value="1"/>
</dbReference>
<dbReference type="EMBL" id="LSRL02011307">
    <property type="protein sequence ID" value="TDG38124.1"/>
    <property type="molecule type" value="Genomic_DNA"/>
</dbReference>
<dbReference type="OMA" id="KCCFLQR"/>